<feature type="region of interest" description="Disordered" evidence="1">
    <location>
        <begin position="317"/>
        <end position="339"/>
    </location>
</feature>
<protein>
    <submittedName>
        <fullName evidence="3">Glycosyltransferase family 2 protein</fullName>
    </submittedName>
</protein>
<dbReference type="SUPFAM" id="SSF53448">
    <property type="entry name" value="Nucleotide-diphospho-sugar transferases"/>
    <property type="match status" value="1"/>
</dbReference>
<sequence>MYDGATVAVVVPAYNESGLVGSVIETVPGYVDRVYVVEDGSTDDTWEEIRQTARRVNAATEPDAGFDRRVVPIRHEENRGVGGAIKTGYLAARDDRIDVTAVMGGDAQMRPELLEGVIAPVVDGEADYVKGNRLLDADHREGMPTFRYVGNRILTWLTRIASGYWTVGDPQNGYTAISLDALERAGIEGMYEYYGYCNDLLVRLNVAGLRVLDVPRPANYGEEESHIDYRSYIPRVSVMLFRGFLRRLWRKHVVDDAHPMAALYGASAASVCYAVARTLRRGGDGGRSRLLATLLASGLFLVAALLLDRTHDATLDQRRETVTRSTPTQSPAPRSVEQD</sequence>
<evidence type="ECO:0000313" key="4">
    <source>
        <dbReference type="Proteomes" id="UP001259659"/>
    </source>
</evidence>
<dbReference type="PANTHER" id="PTHR48090:SF7">
    <property type="entry name" value="RFBJ PROTEIN"/>
    <property type="match status" value="1"/>
</dbReference>
<evidence type="ECO:0000259" key="2">
    <source>
        <dbReference type="Pfam" id="PF00535"/>
    </source>
</evidence>
<accession>A0ABU2F8A4</accession>
<dbReference type="EMBL" id="JAMQON010000001">
    <property type="protein sequence ID" value="MDS0258497.1"/>
    <property type="molecule type" value="Genomic_DNA"/>
</dbReference>
<name>A0ABU2F8A4_9EURY</name>
<gene>
    <name evidence="3" type="ORF">NDI56_03615</name>
</gene>
<organism evidence="3 4">
    <name type="scientific">Haloarcula saliterrae</name>
    <dbReference type="NCBI Taxonomy" id="2950534"/>
    <lineage>
        <taxon>Archaea</taxon>
        <taxon>Methanobacteriati</taxon>
        <taxon>Methanobacteriota</taxon>
        <taxon>Stenosarchaea group</taxon>
        <taxon>Halobacteria</taxon>
        <taxon>Halobacteriales</taxon>
        <taxon>Haloarculaceae</taxon>
        <taxon>Haloarcula</taxon>
    </lineage>
</organism>
<dbReference type="Pfam" id="PF00535">
    <property type="entry name" value="Glycos_transf_2"/>
    <property type="match status" value="1"/>
</dbReference>
<reference evidence="3 4" key="1">
    <citation type="submission" date="2022-06" db="EMBL/GenBank/DDBJ databases">
        <title>Haloarcula sp. a new haloarchaeum isolate from saline soil.</title>
        <authorList>
            <person name="Strakova D."/>
            <person name="Galisteo C."/>
            <person name="Sanchez-Porro C."/>
            <person name="Ventosa A."/>
        </authorList>
    </citation>
    <scope>NUCLEOTIDE SEQUENCE [LARGE SCALE GENOMIC DNA]</scope>
    <source>
        <strain evidence="3 4">S1CR25-12</strain>
    </source>
</reference>
<evidence type="ECO:0000256" key="1">
    <source>
        <dbReference type="SAM" id="MobiDB-lite"/>
    </source>
</evidence>
<dbReference type="InterPro" id="IPR001173">
    <property type="entry name" value="Glyco_trans_2-like"/>
</dbReference>
<keyword evidence="4" id="KW-1185">Reference proteome</keyword>
<dbReference type="Proteomes" id="UP001259659">
    <property type="component" value="Unassembled WGS sequence"/>
</dbReference>
<dbReference type="PANTHER" id="PTHR48090">
    <property type="entry name" value="UNDECAPRENYL-PHOSPHATE 4-DEOXY-4-FORMAMIDO-L-ARABINOSE TRANSFERASE-RELATED"/>
    <property type="match status" value="1"/>
</dbReference>
<proteinExistence type="predicted"/>
<dbReference type="RefSeq" id="WP_310918062.1">
    <property type="nucleotide sequence ID" value="NZ_JAMQON010000001.1"/>
</dbReference>
<feature type="domain" description="Glycosyltransferase 2-like" evidence="2">
    <location>
        <begin position="9"/>
        <end position="183"/>
    </location>
</feature>
<dbReference type="CDD" id="cd04179">
    <property type="entry name" value="DPM_DPG-synthase_like"/>
    <property type="match status" value="1"/>
</dbReference>
<dbReference type="Gene3D" id="3.90.550.10">
    <property type="entry name" value="Spore Coat Polysaccharide Biosynthesis Protein SpsA, Chain A"/>
    <property type="match status" value="1"/>
</dbReference>
<dbReference type="InterPro" id="IPR029044">
    <property type="entry name" value="Nucleotide-diphossugar_trans"/>
</dbReference>
<feature type="compositionally biased region" description="Polar residues" evidence="1">
    <location>
        <begin position="323"/>
        <end position="332"/>
    </location>
</feature>
<comment type="caution">
    <text evidence="3">The sequence shown here is derived from an EMBL/GenBank/DDBJ whole genome shotgun (WGS) entry which is preliminary data.</text>
</comment>
<dbReference type="InterPro" id="IPR050256">
    <property type="entry name" value="Glycosyltransferase_2"/>
</dbReference>
<evidence type="ECO:0000313" key="3">
    <source>
        <dbReference type="EMBL" id="MDS0258497.1"/>
    </source>
</evidence>